<comment type="catalytic activity">
    <reaction evidence="9">
        <text>3',3'-c-di-GMP + H2O = 5'-phosphoguanylyl(3'-&gt;5')guanosine + H(+)</text>
        <dbReference type="Rhea" id="RHEA:24902"/>
        <dbReference type="ChEBI" id="CHEBI:15377"/>
        <dbReference type="ChEBI" id="CHEBI:15378"/>
        <dbReference type="ChEBI" id="CHEBI:58754"/>
        <dbReference type="ChEBI" id="CHEBI:58805"/>
        <dbReference type="EC" id="3.1.4.52"/>
    </reaction>
</comment>
<dbReference type="InterPro" id="IPR001633">
    <property type="entry name" value="EAL_dom"/>
</dbReference>
<name>A0A0N0XKX9_9NEIS</name>
<dbReference type="InterPro" id="IPR024744">
    <property type="entry name" value="CSS-motif_dom"/>
</dbReference>
<dbReference type="Pfam" id="PF00563">
    <property type="entry name" value="EAL"/>
    <property type="match status" value="1"/>
</dbReference>
<dbReference type="Proteomes" id="UP000037939">
    <property type="component" value="Unassembled WGS sequence"/>
</dbReference>
<evidence type="ECO:0000256" key="7">
    <source>
        <dbReference type="ARBA" id="ARBA00022989"/>
    </source>
</evidence>
<dbReference type="InterPro" id="IPR035919">
    <property type="entry name" value="EAL_sf"/>
</dbReference>
<feature type="transmembrane region" description="Helical" evidence="10">
    <location>
        <begin position="29"/>
        <end position="51"/>
    </location>
</feature>
<dbReference type="EMBL" id="LAQT01000002">
    <property type="protein sequence ID" value="KPC54617.1"/>
    <property type="molecule type" value="Genomic_DNA"/>
</dbReference>
<evidence type="ECO:0000256" key="5">
    <source>
        <dbReference type="ARBA" id="ARBA00022692"/>
    </source>
</evidence>
<feature type="transmembrane region" description="Helical" evidence="10">
    <location>
        <begin position="266"/>
        <end position="286"/>
    </location>
</feature>
<evidence type="ECO:0000256" key="3">
    <source>
        <dbReference type="ARBA" id="ARBA00022475"/>
    </source>
</evidence>
<feature type="domain" description="EAL" evidence="11">
    <location>
        <begin position="289"/>
        <end position="540"/>
    </location>
</feature>
<organism evidence="12 13">
    <name type="scientific">Amantichitinum ursilacus</name>
    <dbReference type="NCBI Taxonomy" id="857265"/>
    <lineage>
        <taxon>Bacteria</taxon>
        <taxon>Pseudomonadati</taxon>
        <taxon>Pseudomonadota</taxon>
        <taxon>Betaproteobacteria</taxon>
        <taxon>Neisseriales</taxon>
        <taxon>Chitinibacteraceae</taxon>
        <taxon>Amantichitinum</taxon>
    </lineage>
</organism>
<dbReference type="AlphaFoldDB" id="A0A0N0XKX9"/>
<keyword evidence="3" id="KW-1003">Cell membrane</keyword>
<comment type="subcellular location">
    <subcellularLocation>
        <location evidence="1">Cell membrane</location>
        <topology evidence="1">Multi-pass membrane protein</topology>
    </subcellularLocation>
</comment>
<dbReference type="RefSeq" id="WP_152969047.1">
    <property type="nucleotide sequence ID" value="NZ_LAQT01000002.1"/>
</dbReference>
<dbReference type="SMART" id="SM00052">
    <property type="entry name" value="EAL"/>
    <property type="match status" value="1"/>
</dbReference>
<evidence type="ECO:0000256" key="6">
    <source>
        <dbReference type="ARBA" id="ARBA00022801"/>
    </source>
</evidence>
<evidence type="ECO:0000256" key="8">
    <source>
        <dbReference type="ARBA" id="ARBA00023136"/>
    </source>
</evidence>
<evidence type="ECO:0000313" key="12">
    <source>
        <dbReference type="EMBL" id="KPC54617.1"/>
    </source>
</evidence>
<evidence type="ECO:0000313" key="13">
    <source>
        <dbReference type="Proteomes" id="UP000037939"/>
    </source>
</evidence>
<dbReference type="GO" id="GO:0071111">
    <property type="term" value="F:cyclic-guanylate-specific phosphodiesterase activity"/>
    <property type="evidence" value="ECO:0007669"/>
    <property type="project" value="UniProtKB-EC"/>
</dbReference>
<dbReference type="GO" id="GO:0005886">
    <property type="term" value="C:plasma membrane"/>
    <property type="evidence" value="ECO:0007669"/>
    <property type="project" value="UniProtKB-SubCell"/>
</dbReference>
<protein>
    <recommendedName>
        <fullName evidence="2">cyclic-guanylate-specific phosphodiesterase</fullName>
        <ecNumber evidence="2">3.1.4.52</ecNumber>
    </recommendedName>
</protein>
<keyword evidence="5 10" id="KW-0812">Transmembrane</keyword>
<dbReference type="CDD" id="cd01948">
    <property type="entry name" value="EAL"/>
    <property type="match status" value="1"/>
</dbReference>
<evidence type="ECO:0000256" key="1">
    <source>
        <dbReference type="ARBA" id="ARBA00004651"/>
    </source>
</evidence>
<dbReference type="PANTHER" id="PTHR33121:SF81">
    <property type="entry name" value="CYCLIC DI-GMP PHOSPHODIESTERASE PDEB-RELATED"/>
    <property type="match status" value="1"/>
</dbReference>
<gene>
    <name evidence="12" type="primary">yjcC_1</name>
    <name evidence="12" type="ORF">WG78_03560</name>
</gene>
<dbReference type="InterPro" id="IPR050706">
    <property type="entry name" value="Cyclic-di-GMP_PDE-like"/>
</dbReference>
<keyword evidence="6" id="KW-0378">Hydrolase</keyword>
<keyword evidence="8 10" id="KW-0472">Membrane</keyword>
<dbReference type="Pfam" id="PF12792">
    <property type="entry name" value="CSS-motif"/>
    <property type="match status" value="1"/>
</dbReference>
<sequence>MFKSAPPSPSSAPHGLLQLDRLRLPPTTALGLMLLLLLVVLLPIIIASWLAEQHVRARERAALQQYAERGLRNFETVVNNAIAALDALQKQPDPLCSDGWRQAARHTVVRYRYVQVAMALSEQNTVLCDSMATSYAVAPLLGKPDWRGPRVRVWISVPDPEGAGRKMVVLAAGQNGVLVDPESMIDVVSDRSSYSLGIVGLVYGQVISAWPYANREALRQSYFHPGVELQDGRFHVVARSATLPVAVIASEPEDELLQRWTAALRYWLPAGLASGMLAAWGFLRVVRRHLSFEGQLRQAVRKNQFEVHYQPIVDLHTRRCVGAEALVRWRQSNGQLVRPDLFIPLAEESGLIQPLTDLVLERVCAELGPTLLANPTLYISINVAAIDLASSRFADELAHQMADVAFAPSQIAIEATERGFMHANTANEIIQKLRSAGHPVLIDDFGTGYSSLSYLQHFRVDTLKIDKAFIDTVGTEAASASVAPHIVEIGHSLGVKLVAEGVESEDQALWLSSRGVQYGQGWLFARAMPRDDFLAWLAGL</sequence>
<keyword evidence="13" id="KW-1185">Reference proteome</keyword>
<dbReference type="PANTHER" id="PTHR33121">
    <property type="entry name" value="CYCLIC DI-GMP PHOSPHODIESTERASE PDEF"/>
    <property type="match status" value="1"/>
</dbReference>
<dbReference type="Gene3D" id="3.20.20.450">
    <property type="entry name" value="EAL domain"/>
    <property type="match status" value="1"/>
</dbReference>
<keyword evidence="4" id="KW-0973">c-di-GMP</keyword>
<comment type="caution">
    <text evidence="12">The sequence shown here is derived from an EMBL/GenBank/DDBJ whole genome shotgun (WGS) entry which is preliminary data.</text>
</comment>
<evidence type="ECO:0000259" key="11">
    <source>
        <dbReference type="PROSITE" id="PS50883"/>
    </source>
</evidence>
<evidence type="ECO:0000256" key="4">
    <source>
        <dbReference type="ARBA" id="ARBA00022636"/>
    </source>
</evidence>
<dbReference type="EC" id="3.1.4.52" evidence="2"/>
<dbReference type="SUPFAM" id="SSF141868">
    <property type="entry name" value="EAL domain-like"/>
    <property type="match status" value="1"/>
</dbReference>
<dbReference type="STRING" id="857265.WG78_03560"/>
<proteinExistence type="predicted"/>
<evidence type="ECO:0000256" key="9">
    <source>
        <dbReference type="ARBA" id="ARBA00034290"/>
    </source>
</evidence>
<accession>A0A0N0XKX9</accession>
<reference evidence="12 13" key="1">
    <citation type="submission" date="2015-07" db="EMBL/GenBank/DDBJ databases">
        <title>Draft genome sequence of the Amantichitinum ursilacus IGB-41, a new chitin-degrading bacterium.</title>
        <authorList>
            <person name="Kirstahler P."/>
            <person name="Guenther M."/>
            <person name="Grumaz C."/>
            <person name="Rupp S."/>
            <person name="Zibek S."/>
            <person name="Sohn K."/>
        </authorList>
    </citation>
    <scope>NUCLEOTIDE SEQUENCE [LARGE SCALE GENOMIC DNA]</scope>
    <source>
        <strain evidence="12 13">IGB-41</strain>
    </source>
</reference>
<keyword evidence="7 10" id="KW-1133">Transmembrane helix</keyword>
<evidence type="ECO:0000256" key="10">
    <source>
        <dbReference type="SAM" id="Phobius"/>
    </source>
</evidence>
<dbReference type="PROSITE" id="PS50883">
    <property type="entry name" value="EAL"/>
    <property type="match status" value="1"/>
</dbReference>
<dbReference type="OrthoDB" id="9813903at2"/>
<evidence type="ECO:0000256" key="2">
    <source>
        <dbReference type="ARBA" id="ARBA00012282"/>
    </source>
</evidence>